<keyword evidence="1" id="KW-0812">Transmembrane</keyword>
<evidence type="ECO:0000256" key="1">
    <source>
        <dbReference type="SAM" id="Phobius"/>
    </source>
</evidence>
<keyword evidence="1" id="KW-1133">Transmembrane helix</keyword>
<proteinExistence type="predicted"/>
<gene>
    <name evidence="2" type="ORF">H9945_09295</name>
</gene>
<reference evidence="2" key="2">
    <citation type="submission" date="2021-04" db="EMBL/GenBank/DDBJ databases">
        <authorList>
            <person name="Gilroy R."/>
        </authorList>
    </citation>
    <scope>NUCLEOTIDE SEQUENCE</scope>
    <source>
        <strain evidence="2">ChiBcec8-13705</strain>
    </source>
</reference>
<name>A0A9D2S444_9FIRM</name>
<evidence type="ECO:0000313" key="3">
    <source>
        <dbReference type="Proteomes" id="UP000886803"/>
    </source>
</evidence>
<comment type="caution">
    <text evidence="2">The sequence shown here is derived from an EMBL/GenBank/DDBJ whole genome shotgun (WGS) entry which is preliminary data.</text>
</comment>
<dbReference type="EMBL" id="DWYG01000156">
    <property type="protein sequence ID" value="HJB42679.1"/>
    <property type="molecule type" value="Genomic_DNA"/>
</dbReference>
<accession>A0A9D2S444</accession>
<feature type="transmembrane region" description="Helical" evidence="1">
    <location>
        <begin position="66"/>
        <end position="88"/>
    </location>
</feature>
<evidence type="ECO:0000313" key="2">
    <source>
        <dbReference type="EMBL" id="HJB42679.1"/>
    </source>
</evidence>
<keyword evidence="1" id="KW-0472">Membrane</keyword>
<organism evidence="2 3">
    <name type="scientific">Candidatus Gemmiger avicola</name>
    <dbReference type="NCBI Taxonomy" id="2838605"/>
    <lineage>
        <taxon>Bacteria</taxon>
        <taxon>Bacillati</taxon>
        <taxon>Bacillota</taxon>
        <taxon>Clostridia</taxon>
        <taxon>Eubacteriales</taxon>
        <taxon>Gemmiger</taxon>
    </lineage>
</organism>
<sequence length="98" mass="11028">MRRRTRHVGLLLTLFIVKEAFAAVTGLWGIRRARVVKGAEWHGKLTTVAIYTMILVHLIWADIPPAVSTILVGVCMGIMLISLVLYAIRNIKMIRGKF</sequence>
<reference evidence="2" key="1">
    <citation type="journal article" date="2021" name="PeerJ">
        <title>Extensive microbial diversity within the chicken gut microbiome revealed by metagenomics and culture.</title>
        <authorList>
            <person name="Gilroy R."/>
            <person name="Ravi A."/>
            <person name="Getino M."/>
            <person name="Pursley I."/>
            <person name="Horton D.L."/>
            <person name="Alikhan N.F."/>
            <person name="Baker D."/>
            <person name="Gharbi K."/>
            <person name="Hall N."/>
            <person name="Watson M."/>
            <person name="Adriaenssens E.M."/>
            <person name="Foster-Nyarko E."/>
            <person name="Jarju S."/>
            <person name="Secka A."/>
            <person name="Antonio M."/>
            <person name="Oren A."/>
            <person name="Chaudhuri R.R."/>
            <person name="La Ragione R."/>
            <person name="Hildebrand F."/>
            <person name="Pallen M.J."/>
        </authorList>
    </citation>
    <scope>NUCLEOTIDE SEQUENCE</scope>
    <source>
        <strain evidence="2">ChiBcec8-13705</strain>
    </source>
</reference>
<protein>
    <recommendedName>
        <fullName evidence="4">CDP-diacylglycerol--glycerol-3-phosphate 3-phosphatidyltransferase</fullName>
    </recommendedName>
</protein>
<dbReference type="AlphaFoldDB" id="A0A9D2S444"/>
<dbReference type="Proteomes" id="UP000886803">
    <property type="component" value="Unassembled WGS sequence"/>
</dbReference>
<evidence type="ECO:0008006" key="4">
    <source>
        <dbReference type="Google" id="ProtNLM"/>
    </source>
</evidence>